<dbReference type="OrthoDB" id="8410494at2"/>
<proteinExistence type="predicted"/>
<comment type="caution">
    <text evidence="2">The sequence shown here is derived from an EMBL/GenBank/DDBJ whole genome shotgun (WGS) entry which is preliminary data.</text>
</comment>
<gene>
    <name evidence="2" type="ORF">RHSP_31687</name>
</gene>
<keyword evidence="3" id="KW-1185">Reference proteome</keyword>
<dbReference type="InterPro" id="IPR013087">
    <property type="entry name" value="Znf_C2H2_type"/>
</dbReference>
<protein>
    <recommendedName>
        <fullName evidence="1">C2H2-type domain-containing protein</fullName>
    </recommendedName>
</protein>
<name>N6V4T9_9HYPH</name>
<dbReference type="STRING" id="363754.RHSP_31687"/>
<feature type="domain" description="C2H2-type" evidence="1">
    <location>
        <begin position="13"/>
        <end position="34"/>
    </location>
</feature>
<dbReference type="Proteomes" id="UP000012429">
    <property type="component" value="Unassembled WGS sequence"/>
</dbReference>
<sequence length="83" mass="8956">MGKRSHKAAPWMCGQCKTGFESEGAVRHHIKDAHPAIQGCGIFRCVGRVDGPDYEPSFADRAIEASLALAMGEPTDDAWLLGE</sequence>
<dbReference type="AlphaFoldDB" id="N6V4T9"/>
<accession>N6V4T9</accession>
<dbReference type="PROSITE" id="PS00028">
    <property type="entry name" value="ZINC_FINGER_C2H2_1"/>
    <property type="match status" value="1"/>
</dbReference>
<dbReference type="RefSeq" id="WP_004121135.1">
    <property type="nucleotide sequence ID" value="NZ_AQHN01000072.1"/>
</dbReference>
<organism evidence="2 3">
    <name type="scientific">Rhizobium freirei PRF 81</name>
    <dbReference type="NCBI Taxonomy" id="363754"/>
    <lineage>
        <taxon>Bacteria</taxon>
        <taxon>Pseudomonadati</taxon>
        <taxon>Pseudomonadota</taxon>
        <taxon>Alphaproteobacteria</taxon>
        <taxon>Hyphomicrobiales</taxon>
        <taxon>Rhizobiaceae</taxon>
        <taxon>Rhizobium/Agrobacterium group</taxon>
        <taxon>Rhizobium</taxon>
    </lineage>
</organism>
<evidence type="ECO:0000313" key="2">
    <source>
        <dbReference type="EMBL" id="ENN86032.1"/>
    </source>
</evidence>
<dbReference type="EMBL" id="AQHN01000072">
    <property type="protein sequence ID" value="ENN86032.1"/>
    <property type="molecule type" value="Genomic_DNA"/>
</dbReference>
<reference evidence="2 3" key="1">
    <citation type="journal article" date="2012" name="BMC Genomics">
        <title>Genomic basis of broad host range and environmental adaptability of Rhizobium tropici CIAT 899 and Rhizobium sp. PRF 81 which are used in inoculants for common bean (Phaseolus vulgaris L.).</title>
        <authorList>
            <person name="Ormeno-Orrillo E."/>
            <person name="Menna P."/>
            <person name="Almeida L.G."/>
            <person name="Ollero F.J."/>
            <person name="Nicolas M.F."/>
            <person name="Pains Rodrigues E."/>
            <person name="Shigueyoshi Nakatani A."/>
            <person name="Silva Batista J.S."/>
            <person name="Oliveira Chueire L.M."/>
            <person name="Souza R.C."/>
            <person name="Ribeiro Vasconcelos A.T."/>
            <person name="Megias M."/>
            <person name="Hungria M."/>
            <person name="Martinez-Romero E."/>
        </authorList>
    </citation>
    <scope>NUCLEOTIDE SEQUENCE [LARGE SCALE GENOMIC DNA]</scope>
    <source>
        <strain evidence="2 3">PRF 81</strain>
    </source>
</reference>
<evidence type="ECO:0000259" key="1">
    <source>
        <dbReference type="PROSITE" id="PS00028"/>
    </source>
</evidence>
<evidence type="ECO:0000313" key="3">
    <source>
        <dbReference type="Proteomes" id="UP000012429"/>
    </source>
</evidence>
<dbReference type="PATRIC" id="fig|363754.4.peg.3986"/>